<dbReference type="AlphaFoldDB" id="A0A3L6Q1A0"/>
<evidence type="ECO:0008006" key="3">
    <source>
        <dbReference type="Google" id="ProtNLM"/>
    </source>
</evidence>
<name>A0A3L6Q1A0_PANMI</name>
<accession>A0A3L6Q1A0</accession>
<dbReference type="Proteomes" id="UP000275267">
    <property type="component" value="Unassembled WGS sequence"/>
</dbReference>
<dbReference type="EMBL" id="PQIB02000014">
    <property type="protein sequence ID" value="RLM68901.1"/>
    <property type="molecule type" value="Genomic_DNA"/>
</dbReference>
<comment type="caution">
    <text evidence="1">The sequence shown here is derived from an EMBL/GenBank/DDBJ whole genome shotgun (WGS) entry which is preliminary data.</text>
</comment>
<dbReference type="Gene3D" id="1.20.5.4130">
    <property type="match status" value="1"/>
</dbReference>
<gene>
    <name evidence="1" type="ORF">C2845_PM17G13290</name>
</gene>
<sequence>MEFAIGLVDVAFKLLSHLRRSYRLSKSKELRRDIKFILRELRSIQDAMRRSSGTGDDRIRCWIADLNEIRKRVEDSVEFHNLKEVANECLAALFNHNFIMPKKVGKFGQVKTFQVIIDEISEHQRQ</sequence>
<evidence type="ECO:0000313" key="1">
    <source>
        <dbReference type="EMBL" id="RLM68901.1"/>
    </source>
</evidence>
<reference evidence="2" key="1">
    <citation type="journal article" date="2019" name="Nat. Commun.">
        <title>The genome of broomcorn millet.</title>
        <authorList>
            <person name="Zou C."/>
            <person name="Miki D."/>
            <person name="Li D."/>
            <person name="Tang Q."/>
            <person name="Xiao L."/>
            <person name="Rajput S."/>
            <person name="Deng P."/>
            <person name="Jia W."/>
            <person name="Huang R."/>
            <person name="Zhang M."/>
            <person name="Sun Y."/>
            <person name="Hu J."/>
            <person name="Fu X."/>
            <person name="Schnable P.S."/>
            <person name="Li F."/>
            <person name="Zhang H."/>
            <person name="Feng B."/>
            <person name="Zhu X."/>
            <person name="Liu R."/>
            <person name="Schnable J.C."/>
            <person name="Zhu J.-K."/>
            <person name="Zhang H."/>
        </authorList>
    </citation>
    <scope>NUCLEOTIDE SEQUENCE [LARGE SCALE GENOMIC DNA]</scope>
</reference>
<proteinExistence type="predicted"/>
<protein>
    <recommendedName>
        <fullName evidence="3">Rx N-terminal domain-containing protein</fullName>
    </recommendedName>
</protein>
<organism evidence="1 2">
    <name type="scientific">Panicum miliaceum</name>
    <name type="common">Proso millet</name>
    <name type="synonym">Broomcorn millet</name>
    <dbReference type="NCBI Taxonomy" id="4540"/>
    <lineage>
        <taxon>Eukaryota</taxon>
        <taxon>Viridiplantae</taxon>
        <taxon>Streptophyta</taxon>
        <taxon>Embryophyta</taxon>
        <taxon>Tracheophyta</taxon>
        <taxon>Spermatophyta</taxon>
        <taxon>Magnoliopsida</taxon>
        <taxon>Liliopsida</taxon>
        <taxon>Poales</taxon>
        <taxon>Poaceae</taxon>
        <taxon>PACMAD clade</taxon>
        <taxon>Panicoideae</taxon>
        <taxon>Panicodae</taxon>
        <taxon>Paniceae</taxon>
        <taxon>Panicinae</taxon>
        <taxon>Panicum</taxon>
        <taxon>Panicum sect. Panicum</taxon>
    </lineage>
</organism>
<evidence type="ECO:0000313" key="2">
    <source>
        <dbReference type="Proteomes" id="UP000275267"/>
    </source>
</evidence>
<keyword evidence="2" id="KW-1185">Reference proteome</keyword>